<keyword evidence="2" id="KW-1185">Reference proteome</keyword>
<gene>
    <name evidence="1" type="ORF">B8V81_3717</name>
</gene>
<evidence type="ECO:0000313" key="2">
    <source>
        <dbReference type="Proteomes" id="UP000234789"/>
    </source>
</evidence>
<reference evidence="1 2" key="1">
    <citation type="submission" date="2017-05" db="EMBL/GenBank/DDBJ databases">
        <title>Functional genome analysis of Paenibacillus pasadenensis strain R16: insights on endophytic life style and antifungal activity.</title>
        <authorList>
            <person name="Passera A."/>
            <person name="Marcolungo L."/>
            <person name="Casati P."/>
            <person name="Brasca M."/>
            <person name="Quaglino F."/>
            <person name="Delledonne M."/>
        </authorList>
    </citation>
    <scope>NUCLEOTIDE SEQUENCE [LARGE SCALE GENOMIC DNA]</scope>
    <source>
        <strain evidence="1 2">R16</strain>
    </source>
</reference>
<name>A0A2N5N4K5_9BACL</name>
<organism evidence="1 2">
    <name type="scientific">Paenibacillus pasadenensis</name>
    <dbReference type="NCBI Taxonomy" id="217090"/>
    <lineage>
        <taxon>Bacteria</taxon>
        <taxon>Bacillati</taxon>
        <taxon>Bacillota</taxon>
        <taxon>Bacilli</taxon>
        <taxon>Bacillales</taxon>
        <taxon>Paenibacillaceae</taxon>
        <taxon>Paenibacillus</taxon>
    </lineage>
</organism>
<dbReference type="AlphaFoldDB" id="A0A2N5N4K5"/>
<proteinExistence type="predicted"/>
<evidence type="ECO:0000313" key="1">
    <source>
        <dbReference type="EMBL" id="PLT45286.1"/>
    </source>
</evidence>
<dbReference type="EMBL" id="NFEZ01000004">
    <property type="protein sequence ID" value="PLT45286.1"/>
    <property type="molecule type" value="Genomic_DNA"/>
</dbReference>
<accession>A0A2N5N4K5</accession>
<comment type="caution">
    <text evidence="1">The sequence shown here is derived from an EMBL/GenBank/DDBJ whole genome shotgun (WGS) entry which is preliminary data.</text>
</comment>
<protein>
    <submittedName>
        <fullName evidence="1">Uncharacterized protein</fullName>
    </submittedName>
</protein>
<sequence>MRGRADEAACSRFDDHDQASFLLAAGSNGWEAADAGIRLSL</sequence>
<dbReference type="Proteomes" id="UP000234789">
    <property type="component" value="Unassembled WGS sequence"/>
</dbReference>